<dbReference type="Proteomes" id="UP000199004">
    <property type="component" value="Unassembled WGS sequence"/>
</dbReference>
<protein>
    <submittedName>
        <fullName evidence="1">Uncharacterized protein</fullName>
    </submittedName>
</protein>
<accession>A0A1G9W412</accession>
<proteinExistence type="predicted"/>
<organism evidence="1 2">
    <name type="scientific">Nocardioides szechwanensis</name>
    <dbReference type="NCBI Taxonomy" id="1005944"/>
    <lineage>
        <taxon>Bacteria</taxon>
        <taxon>Bacillati</taxon>
        <taxon>Actinomycetota</taxon>
        <taxon>Actinomycetes</taxon>
        <taxon>Propionibacteriales</taxon>
        <taxon>Nocardioidaceae</taxon>
        <taxon>Nocardioides</taxon>
    </lineage>
</organism>
<keyword evidence="2" id="KW-1185">Reference proteome</keyword>
<reference evidence="1 2" key="1">
    <citation type="submission" date="2016-10" db="EMBL/GenBank/DDBJ databases">
        <authorList>
            <person name="de Groot N.N."/>
        </authorList>
    </citation>
    <scope>NUCLEOTIDE SEQUENCE [LARGE SCALE GENOMIC DNA]</scope>
    <source>
        <strain evidence="1 2">CGMCC 1.11147</strain>
    </source>
</reference>
<dbReference type="EMBL" id="FNIC01000001">
    <property type="protein sequence ID" value="SDM79230.1"/>
    <property type="molecule type" value="Genomic_DNA"/>
</dbReference>
<gene>
    <name evidence="1" type="ORF">SAMN05192576_0941</name>
</gene>
<dbReference type="RefSeq" id="WP_143016082.1">
    <property type="nucleotide sequence ID" value="NZ_BKAE01000002.1"/>
</dbReference>
<dbReference type="STRING" id="1005944.SAMN05192576_0941"/>
<evidence type="ECO:0000313" key="1">
    <source>
        <dbReference type="EMBL" id="SDM79230.1"/>
    </source>
</evidence>
<dbReference type="OrthoDB" id="3820418at2"/>
<sequence>MIQTIETGNYVAHLHPMSGEGVLVCPNPSRNVWLGAESVHEADWNAMIRRLDAVGYELSDDERGHAPVECGQTRDGRAIVGLFGRDPIVTDPPLDLIAAGSQALMLRARVTS</sequence>
<name>A0A1G9W412_9ACTN</name>
<dbReference type="AlphaFoldDB" id="A0A1G9W412"/>
<evidence type="ECO:0000313" key="2">
    <source>
        <dbReference type="Proteomes" id="UP000199004"/>
    </source>
</evidence>